<dbReference type="InterPro" id="IPR029050">
    <property type="entry name" value="Immunoprotect_excell_Ig-like"/>
</dbReference>
<sequence>MCWIPIINNIAPIFALGGIILAGIGIYSTRPAGNTRGRGIAIAGLVIGILSVIATIGTQAFFGKVVDDAFDTDSTSSETSSVAAAKGDSSAAPKGDLGEEADLDKIFHAKITEGAVSVPDYEGASTFATTVEISNIQTDKNLNPFDVHVQAFQNGVELETAIYFDAEPEGYTPGDSFKEIQPGGTQSQVHGFVLQDETNPVTIQVESTFDFNDQKVTKTFQLS</sequence>
<feature type="domain" description="DUF5067" evidence="4">
    <location>
        <begin position="91"/>
        <end position="206"/>
    </location>
</feature>
<reference evidence="5" key="2">
    <citation type="submission" date="2023-10" db="EMBL/GenBank/DDBJ databases">
        <authorList>
            <person name="Choi B."/>
        </authorList>
    </citation>
    <scope>NUCLEOTIDE SEQUENCE</scope>
    <source>
        <strain evidence="5">UMB0763</strain>
    </source>
</reference>
<feature type="region of interest" description="Disordered" evidence="2">
    <location>
        <begin position="77"/>
        <end position="96"/>
    </location>
</feature>
<dbReference type="Pfam" id="PF16729">
    <property type="entry name" value="DUF5067"/>
    <property type="match status" value="1"/>
</dbReference>
<evidence type="ECO:0000256" key="1">
    <source>
        <dbReference type="ARBA" id="ARBA00022729"/>
    </source>
</evidence>
<feature type="transmembrane region" description="Helical" evidence="3">
    <location>
        <begin position="6"/>
        <end position="27"/>
    </location>
</feature>
<dbReference type="EMBL" id="CP136958">
    <property type="protein sequence ID" value="WOT02758.1"/>
    <property type="molecule type" value="Genomic_DNA"/>
</dbReference>
<dbReference type="RefSeq" id="WP_005389133.1">
    <property type="nucleotide sequence ID" value="NZ_CP136958.1"/>
</dbReference>
<dbReference type="KEGG" id="cpyr:CYJ47_03000"/>
<accession>A0AAF0YWJ5</accession>
<protein>
    <submittedName>
        <fullName evidence="5">DUF5067 domain-containing protein</fullName>
    </submittedName>
</protein>
<proteinExistence type="predicted"/>
<dbReference type="AlphaFoldDB" id="A0AAF0YWJ5"/>
<evidence type="ECO:0000256" key="3">
    <source>
        <dbReference type="SAM" id="Phobius"/>
    </source>
</evidence>
<dbReference type="Proteomes" id="UP000234560">
    <property type="component" value="Chromosome"/>
</dbReference>
<evidence type="ECO:0000259" key="4">
    <source>
        <dbReference type="Pfam" id="PF16729"/>
    </source>
</evidence>
<feature type="transmembrane region" description="Helical" evidence="3">
    <location>
        <begin position="39"/>
        <end position="62"/>
    </location>
</feature>
<keyword evidence="3" id="KW-1133">Transmembrane helix</keyword>
<keyword evidence="3" id="KW-0812">Transmembrane</keyword>
<name>A0AAF0YWJ5_9CORY</name>
<keyword evidence="1" id="KW-0732">Signal</keyword>
<gene>
    <name evidence="5" type="ORF">CYJ47_03000</name>
</gene>
<organism evidence="5 6">
    <name type="scientific">Corynebacterium pyruviciproducens</name>
    <dbReference type="NCBI Taxonomy" id="598660"/>
    <lineage>
        <taxon>Bacteria</taxon>
        <taxon>Bacillati</taxon>
        <taxon>Actinomycetota</taxon>
        <taxon>Actinomycetes</taxon>
        <taxon>Mycobacteriales</taxon>
        <taxon>Corynebacteriaceae</taxon>
        <taxon>Corynebacterium</taxon>
    </lineage>
</organism>
<keyword evidence="3" id="KW-0472">Membrane</keyword>
<dbReference type="Gene3D" id="2.60.40.1240">
    <property type="match status" value="1"/>
</dbReference>
<dbReference type="InterPro" id="IPR031989">
    <property type="entry name" value="DUF5067"/>
</dbReference>
<evidence type="ECO:0000256" key="2">
    <source>
        <dbReference type="SAM" id="MobiDB-lite"/>
    </source>
</evidence>
<evidence type="ECO:0000313" key="6">
    <source>
        <dbReference type="Proteomes" id="UP000234560"/>
    </source>
</evidence>
<reference evidence="5" key="1">
    <citation type="submission" date="2017-12" db="EMBL/GenBank/DDBJ databases">
        <authorList>
            <person name="Thomas-White K."/>
            <person name="Wolfe A.J."/>
        </authorList>
    </citation>
    <scope>NUCLEOTIDE SEQUENCE</scope>
    <source>
        <strain evidence="5">UMB0763</strain>
    </source>
</reference>
<evidence type="ECO:0000313" key="5">
    <source>
        <dbReference type="EMBL" id="WOT02758.1"/>
    </source>
</evidence>